<dbReference type="Pfam" id="PF05347">
    <property type="entry name" value="Complex1_LYR"/>
    <property type="match status" value="1"/>
</dbReference>
<evidence type="ECO:0000256" key="4">
    <source>
        <dbReference type="ARBA" id="ARBA00023128"/>
    </source>
</evidence>
<accession>A0AAN8E9R2</accession>
<comment type="subcellular location">
    <subcellularLocation>
        <location evidence="1">Mitochondrion</location>
    </subcellularLocation>
</comment>
<dbReference type="Proteomes" id="UP001316803">
    <property type="component" value="Unassembled WGS sequence"/>
</dbReference>
<dbReference type="PANTHER" id="PTHR13675">
    <property type="entry name" value="LYR MOTIF-CONTAINING PROTEIN 2"/>
    <property type="match status" value="1"/>
</dbReference>
<dbReference type="InterPro" id="IPR045293">
    <property type="entry name" value="Complex1_LYR_LYRM2"/>
</dbReference>
<dbReference type="PANTHER" id="PTHR13675:SF0">
    <property type="entry name" value="LYR MOTIF-CONTAINING PROTEIN 2"/>
    <property type="match status" value="1"/>
</dbReference>
<evidence type="ECO:0000256" key="5">
    <source>
        <dbReference type="ARBA" id="ARBA00026235"/>
    </source>
</evidence>
<feature type="region of interest" description="Disordered" evidence="7">
    <location>
        <begin position="167"/>
        <end position="206"/>
    </location>
</feature>
<evidence type="ECO:0000256" key="7">
    <source>
        <dbReference type="SAM" id="MobiDB-lite"/>
    </source>
</evidence>
<proteinExistence type="inferred from homology"/>
<dbReference type="CDD" id="cd20262">
    <property type="entry name" value="Complex1_LYR_LYRM2"/>
    <property type="match status" value="1"/>
</dbReference>
<sequence>MTTKQWLVDIPPEIRNQVYRALFQGTYVAMTPHKHDQYGRTPSSMLTVAAYKSLSLTSKAVRGEASAFYFSEAEFVIEKMADCNQAPTLALDKRTIHLTCHTESLWEVGEIARYLTRHVFKVGLELKSLTMYGNEVIRWVHGNQLPISNLMRSTLIRRLATPVSNPTAASLRTGVTSAPSSSTTAPPAASPPDAPQSPVTTRPRRKAPALSLEHFLLRSRVLGLYRNITRAVYRIPDADARREPMAHAKGEFMRNKNVRDTGQIRYLVSTGKAEWDTMRRYVEELAMRAQGRG</sequence>
<keyword evidence="4" id="KW-0496">Mitochondrion</keyword>
<dbReference type="InterPro" id="IPR008011">
    <property type="entry name" value="Complex1_LYR_dom"/>
</dbReference>
<organism evidence="9 10">
    <name type="scientific">Knufia fluminis</name>
    <dbReference type="NCBI Taxonomy" id="191047"/>
    <lineage>
        <taxon>Eukaryota</taxon>
        <taxon>Fungi</taxon>
        <taxon>Dikarya</taxon>
        <taxon>Ascomycota</taxon>
        <taxon>Pezizomycotina</taxon>
        <taxon>Eurotiomycetes</taxon>
        <taxon>Chaetothyriomycetidae</taxon>
        <taxon>Chaetothyriales</taxon>
        <taxon>Trichomeriaceae</taxon>
        <taxon>Knufia</taxon>
    </lineage>
</organism>
<keyword evidence="10" id="KW-1185">Reference proteome</keyword>
<comment type="similarity">
    <text evidence="2">Belongs to the complex I LYR family.</text>
</comment>
<dbReference type="AlphaFoldDB" id="A0AAN8E9R2"/>
<protein>
    <recommendedName>
        <fullName evidence="5">LYR motif-containing protein 2</fullName>
    </recommendedName>
</protein>
<dbReference type="GO" id="GO:0005739">
    <property type="term" value="C:mitochondrion"/>
    <property type="evidence" value="ECO:0007669"/>
    <property type="project" value="UniProtKB-SubCell"/>
</dbReference>
<evidence type="ECO:0000256" key="2">
    <source>
        <dbReference type="ARBA" id="ARBA00009508"/>
    </source>
</evidence>
<evidence type="ECO:0000256" key="1">
    <source>
        <dbReference type="ARBA" id="ARBA00004173"/>
    </source>
</evidence>
<gene>
    <name evidence="9" type="ORF">OHC33_010258</name>
</gene>
<dbReference type="EMBL" id="JAKLMC020000044">
    <property type="protein sequence ID" value="KAK5948655.1"/>
    <property type="molecule type" value="Genomic_DNA"/>
</dbReference>
<evidence type="ECO:0000259" key="8">
    <source>
        <dbReference type="Pfam" id="PF05347"/>
    </source>
</evidence>
<comment type="function">
    <text evidence="6">Involved in efficient integration of the N-module into mitochondrial respiratory chain complex I.</text>
</comment>
<reference evidence="9 10" key="1">
    <citation type="submission" date="2022-12" db="EMBL/GenBank/DDBJ databases">
        <title>Genomic features and morphological characterization of a novel Knufia sp. strain isolated from spacecraft assembly facility.</title>
        <authorList>
            <person name="Teixeira M."/>
            <person name="Chander A.M."/>
            <person name="Stajich J.E."/>
            <person name="Venkateswaran K."/>
        </authorList>
    </citation>
    <scope>NUCLEOTIDE SEQUENCE [LARGE SCALE GENOMIC DNA]</scope>
    <source>
        <strain evidence="9 10">FJI-L2-BK-P2</strain>
    </source>
</reference>
<comment type="caution">
    <text evidence="9">The sequence shown here is derived from an EMBL/GenBank/DDBJ whole genome shotgun (WGS) entry which is preliminary data.</text>
</comment>
<evidence type="ECO:0000313" key="10">
    <source>
        <dbReference type="Proteomes" id="UP001316803"/>
    </source>
</evidence>
<feature type="domain" description="Complex 1 LYR protein" evidence="8">
    <location>
        <begin position="220"/>
        <end position="276"/>
    </location>
</feature>
<keyword evidence="3" id="KW-0809">Transit peptide</keyword>
<evidence type="ECO:0000313" key="9">
    <source>
        <dbReference type="EMBL" id="KAK5948655.1"/>
    </source>
</evidence>
<evidence type="ECO:0000256" key="6">
    <source>
        <dbReference type="ARBA" id="ARBA00044735"/>
    </source>
</evidence>
<name>A0AAN8E9R2_9EURO</name>
<feature type="compositionally biased region" description="Low complexity" evidence="7">
    <location>
        <begin position="176"/>
        <end position="187"/>
    </location>
</feature>
<evidence type="ECO:0000256" key="3">
    <source>
        <dbReference type="ARBA" id="ARBA00022946"/>
    </source>
</evidence>